<dbReference type="EMBL" id="CP078078">
    <property type="protein sequence ID" value="UPL16712.1"/>
    <property type="molecule type" value="Genomic_DNA"/>
</dbReference>
<dbReference type="RefSeq" id="WP_153242905.1">
    <property type="nucleotide sequence ID" value="NZ_CP078078.1"/>
</dbReference>
<organism evidence="1 2">
    <name type="scientific">Microbacterium aurugineum</name>
    <dbReference type="NCBI Taxonomy" id="2851642"/>
    <lineage>
        <taxon>Bacteria</taxon>
        <taxon>Bacillati</taxon>
        <taxon>Actinomycetota</taxon>
        <taxon>Actinomycetes</taxon>
        <taxon>Micrococcales</taxon>
        <taxon>Microbacteriaceae</taxon>
        <taxon>Microbacterium</taxon>
    </lineage>
</organism>
<gene>
    <name evidence="1" type="ORF">KV397_02525</name>
</gene>
<dbReference type="InterPro" id="IPR016181">
    <property type="entry name" value="Acyl_CoA_acyltransferase"/>
</dbReference>
<dbReference type="Proteomes" id="UP000830631">
    <property type="component" value="Chromosome"/>
</dbReference>
<keyword evidence="2" id="KW-1185">Reference proteome</keyword>
<evidence type="ECO:0000313" key="1">
    <source>
        <dbReference type="EMBL" id="UPL16712.1"/>
    </source>
</evidence>
<evidence type="ECO:0008006" key="3">
    <source>
        <dbReference type="Google" id="ProtNLM"/>
    </source>
</evidence>
<name>A0ABY4IV97_9MICO</name>
<sequence>MNATFRARLFRRDDRDQLTDLVNAHLSAVIPGARVSVNAVLSSLERQPDEYVVDPWVVERTTIVVEQDDRLVAAAHLHRFADYPRVGHDYRGTGLVQWFLSLPQQDADERGADVLMQACLAQLRAWTVLAAYADGQLPFPGVYGIPATWPHVREALERGGFSPGGATESVLMATTAGLAPGVTSPVSPELTLVRELGSQGLRFVATQGSEKVGHVEVDLTVNRAERHSAGARLAELSDWEAADSEALGLLVSELREWLTLSDVDRVIAAIDSDDAEERATLTKLGFVEVTSTSRGWRRDRL</sequence>
<accession>A0ABY4IV97</accession>
<reference evidence="1 2" key="1">
    <citation type="submission" date="2021-06" db="EMBL/GenBank/DDBJ databases">
        <title>Genome-based taxonomic framework of Microbacterium strains isolated from marine environment, the description of four new species and reclassification of four preexisting species.</title>
        <authorList>
            <person name="Lee S.D."/>
            <person name="Kim S.-M."/>
            <person name="Byeon Y.-S."/>
            <person name="Yang H.L."/>
            <person name="Kim I.S."/>
        </authorList>
    </citation>
    <scope>NUCLEOTIDE SEQUENCE [LARGE SCALE GENOMIC DNA]</scope>
    <source>
        <strain evidence="1 2">KSW4-10</strain>
    </source>
</reference>
<protein>
    <recommendedName>
        <fullName evidence="3">N-acetyltransferase</fullName>
    </recommendedName>
</protein>
<proteinExistence type="predicted"/>
<evidence type="ECO:0000313" key="2">
    <source>
        <dbReference type="Proteomes" id="UP000830631"/>
    </source>
</evidence>
<dbReference type="SUPFAM" id="SSF55729">
    <property type="entry name" value="Acyl-CoA N-acyltransferases (Nat)"/>
    <property type="match status" value="1"/>
</dbReference>